<feature type="compositionally biased region" description="Gly residues" evidence="1">
    <location>
        <begin position="1642"/>
        <end position="1653"/>
    </location>
</feature>
<comment type="caution">
    <text evidence="2">The sequence shown here is derived from an EMBL/GenBank/DDBJ whole genome shotgun (WGS) entry which is preliminary data.</text>
</comment>
<feature type="compositionally biased region" description="Basic residues" evidence="1">
    <location>
        <begin position="1359"/>
        <end position="1371"/>
    </location>
</feature>
<sequence>MVQHPVAAAAAEVAGPVAAGAAGRGDEPGGGQAGAAAVAAGELASGDVEFADGAGRGAAQRPVQDLHVEPGQRPPDAGLGGGAAGDVHGGLGDAEHVHRAHVRPVREPRPDPPGVEGFAAEDQQPQRGQRGVDGGELAERGGRLVEDGDALAVEQRGERPGVAGGVVVDDDEPPAGGERPPHLPHGEVERRGVEQGPHVARAEPDVAGGGEHRRGGLVPDEHALGGAGGAGGVDQVRAGTGGHGRVERGAGVQALPNLGRIDVQESHIRVDREPGVAQHRGGGGVVEQGAQPRRRVGDVQRQVHGAGAGDGEDRHHQVERAGQRDGDDVLDAEPALGEHFGERPGAGVQLGVGQGVVAVGERDRVGAAACLLGNQRGQRGRVGGRPGCGRVVVGAEQVDAADGDGRVGGDHVEDAQQERRPRGDGVVVEQAAVVGEHPVEPGGGAGVGAGLADGDLEVESGRAGGYLAHPGHAGHVEAVQREALVGEHHLEDRVVPRRGGAEGVDDPVERHVGVRERVEVDAAGVGEQFRERRAGRHGQPQRDGADEHAGHVVEHRVDPPGDGGADGDVLGGGQGREQHGERGVHDHERRRVVGAGQLVDGGVQFGGHREAHAPGGAVAVAAGTVGGQGQQRRGADEGASPVRELAGGEAVGVGRVAEQGVLPAGVVAVGDGQRRPRRGAPVAPGGVGEREVAAERQQRQPVDGDVVQHHREGVAGAGAVEAGAQRRVDGEIETGAGEFGEGVVEVGGCRVWREVEGDAGQHPLCRPVRAVGVDGAQHGVPGDHVRGGGREGVEVGAGGEVDGERDVVAGGGVGDVEPVGEPHPLLRRRERHRTGVAGRQQRKAFAGNRIGHGDGEAGDGGVLEDLPHADAVAGDRAEARGEPGGEQRVAAEREEVVVGGDGGHVEQVGDDAGDEFLGGAAISGARAVRVCGGFGQRGAVDLAGARERQRVEDGDRGGHHVPWQPRGDELPQLCRVEAGGVGTVYVRDERLAPHDGDGGGDRGMPGEGGVDLAEFDAEPAELDLMVDPPDELEGGSAAGVSFGLLRPPKGHTAPSHPVARAVHATAAERGRDEAARGQARHSEVAAGQARPGEVQLADHADGHGPQPRAEHERGDAVEAGADGQPLPRHERRAGGGEHGGLGGPVHVEHGPAGRPPGRGLGRPRLAADGEHAQRVQARGVQLGRHGRGGEPVRDALGAQQFEQVLAAVHVRRRDDEGAPGRGRQEVFEHRRVERGRREVQHPRLRVEVHPAAQRPDERREPPVGDDDALRRAGRAGGVDEVRGVVGPQRTHPVGVGDRRRPRGSGGRVDECDAVGQRRAGPGDDVPHPGVGEDPGDPHRGLRRVDGHERRPGQRDGGHHAHRVHRPRQQNRHPILRAETALDQVPRQRCCGGDQLDRHAARGRDQQRVRGEQLRQRRDRTGVCQDDLGGAELEIADGCLRRGDGRVEHRVQAGHRGGDRRALEQGTVVDHPSAQRAVGKLAHRDLHVEPGAAGRDLLGAHPQPGQREVGHGDVVVGEHHLERRESERVDDTVERHRRVRVGVEVRATGGGEQLDERRGRVHVEPQRDGADEHADETLEVGVLAAGRAGADGDVAPPGPRRQPHGDGGVHRHERGGVVRGGQAAQRLEPRGGDGEFERFGRSGAAGAGTVGGQGRRLAQPGERGGPVREFAGGEAVRVVRVAEQGAVPAGVVGVPQRQRFPPRAVSGGAGGVGGSEVEGQRHERRAVHGDVVGDYGDHVPVRAHAQQPHPQRDAGGEVERCGGPLGDQGVHVGRVDGFDVEGGQHLGHGPDPLPRAGFGVDGAQDLVPVEDVADRGAQRGHVEGAVEVQRERQVVGGGVTLREQPQPSLGGGERRGRVVVRAGGRGHRGGRSGVDGRGESGDGGMVEHVAQVYVAAERGPEPRRELCRAERMPAEGEEVRVRPHPVDADDLAHQLRDERLGRAGRRARAGGRVDSRGGQGATVDLAARGERQRVEHGDRRGPQVGGQALGEAGVHVVGLDVTDDVGREGVAADDDGRARDVAETRERRLDLAGFDAVAANLHLPVGAPDELQDVPAARARFW</sequence>
<evidence type="ECO:0000313" key="3">
    <source>
        <dbReference type="Proteomes" id="UP000325466"/>
    </source>
</evidence>
<feature type="region of interest" description="Disordered" evidence="1">
    <location>
        <begin position="1554"/>
        <end position="1574"/>
    </location>
</feature>
<feature type="compositionally biased region" description="Low complexity" evidence="1">
    <location>
        <begin position="1152"/>
        <end position="1163"/>
    </location>
</feature>
<feature type="compositionally biased region" description="Basic and acidic residues" evidence="1">
    <location>
        <begin position="1214"/>
        <end position="1270"/>
    </location>
</feature>
<feature type="region of interest" description="Disordered" evidence="1">
    <location>
        <begin position="50"/>
        <end position="253"/>
    </location>
</feature>
<organism evidence="2 3">
    <name type="scientific">Rhodococcus aetherivorans</name>
    <dbReference type="NCBI Taxonomy" id="191292"/>
    <lineage>
        <taxon>Bacteria</taxon>
        <taxon>Bacillati</taxon>
        <taxon>Actinomycetota</taxon>
        <taxon>Actinomycetes</taxon>
        <taxon>Mycobacteriales</taxon>
        <taxon>Nocardiaceae</taxon>
        <taxon>Rhodococcus</taxon>
    </lineage>
</organism>
<feature type="compositionally biased region" description="Gly residues" evidence="1">
    <location>
        <begin position="1706"/>
        <end position="1715"/>
    </location>
</feature>
<evidence type="ECO:0000256" key="1">
    <source>
        <dbReference type="SAM" id="MobiDB-lite"/>
    </source>
</evidence>
<feature type="compositionally biased region" description="Basic and acidic residues" evidence="1">
    <location>
        <begin position="311"/>
        <end position="327"/>
    </location>
</feature>
<feature type="region of interest" description="Disordered" evidence="1">
    <location>
        <begin position="1214"/>
        <end position="1371"/>
    </location>
</feature>
<feature type="region of interest" description="Disordered" evidence="1">
    <location>
        <begin position="1641"/>
        <end position="1667"/>
    </location>
</feature>
<feature type="compositionally biased region" description="Basic and acidic residues" evidence="1">
    <location>
        <begin position="576"/>
        <end position="586"/>
    </location>
</feature>
<proteinExistence type="predicted"/>
<feature type="compositionally biased region" description="Basic and acidic residues" evidence="1">
    <location>
        <begin position="200"/>
        <end position="223"/>
    </location>
</feature>
<feature type="region of interest" description="Disordered" evidence="1">
    <location>
        <begin position="1393"/>
        <end position="1413"/>
    </location>
</feature>
<feature type="compositionally biased region" description="Basic and acidic residues" evidence="1">
    <location>
        <begin position="1096"/>
        <end position="1116"/>
    </location>
</feature>
<feature type="region of interest" description="Disordered" evidence="1">
    <location>
        <begin position="274"/>
        <end position="331"/>
    </location>
</feature>
<name>A0ABQ0YIE8_9NOCA</name>
<keyword evidence="3" id="KW-1185">Reference proteome</keyword>
<feature type="region of interest" description="Disordered" evidence="1">
    <location>
        <begin position="671"/>
        <end position="704"/>
    </location>
</feature>
<feature type="compositionally biased region" description="Basic and acidic residues" evidence="1">
    <location>
        <begin position="1066"/>
        <end position="1083"/>
    </location>
</feature>
<protein>
    <submittedName>
        <fullName evidence="2">Uncharacterized protein</fullName>
    </submittedName>
</protein>
<feature type="region of interest" description="Disordered" evidence="1">
    <location>
        <begin position="19"/>
        <end position="38"/>
    </location>
</feature>
<reference evidence="2 3" key="1">
    <citation type="journal article" date="2018" name="Biodegradation">
        <title>1,4-Dioxane degradation characteristics of Rhodococcus aetherivorans JCM 14343.</title>
        <authorList>
            <person name="Inoue D."/>
            <person name="Tsunoda T."/>
            <person name="Yamamoto N."/>
            <person name="Ike M."/>
            <person name="Sei K."/>
        </authorList>
    </citation>
    <scope>NUCLEOTIDE SEQUENCE [LARGE SCALE GENOMIC DNA]</scope>
    <source>
        <strain evidence="2 3">JCM 14343</strain>
    </source>
</reference>
<feature type="compositionally biased region" description="Gly residues" evidence="1">
    <location>
        <begin position="561"/>
        <end position="575"/>
    </location>
</feature>
<feature type="region of interest" description="Disordered" evidence="1">
    <location>
        <begin position="1840"/>
        <end position="1883"/>
    </location>
</feature>
<feature type="compositionally biased region" description="Basic and acidic residues" evidence="1">
    <location>
        <begin position="1335"/>
        <end position="1358"/>
    </location>
</feature>
<dbReference type="Proteomes" id="UP000325466">
    <property type="component" value="Unassembled WGS sequence"/>
</dbReference>
<evidence type="ECO:0000313" key="2">
    <source>
        <dbReference type="EMBL" id="GES36272.1"/>
    </source>
</evidence>
<gene>
    <name evidence="2" type="ORF">RAJCM14343_1523</name>
</gene>
<feature type="compositionally biased region" description="Basic and acidic residues" evidence="1">
    <location>
        <begin position="1602"/>
        <end position="1613"/>
    </location>
</feature>
<feature type="compositionally biased region" description="Basic and acidic residues" evidence="1">
    <location>
        <begin position="688"/>
        <end position="698"/>
    </location>
</feature>
<feature type="region of interest" description="Disordered" evidence="1">
    <location>
        <begin position="1044"/>
        <end position="1163"/>
    </location>
</feature>
<feature type="region of interest" description="Disordered" evidence="1">
    <location>
        <begin position="1587"/>
        <end position="1613"/>
    </location>
</feature>
<feature type="compositionally biased region" description="Basic and acidic residues" evidence="1">
    <location>
        <begin position="543"/>
        <end position="559"/>
    </location>
</feature>
<feature type="region of interest" description="Disordered" evidence="1">
    <location>
        <begin position="1701"/>
        <end position="1720"/>
    </location>
</feature>
<feature type="compositionally biased region" description="Basic and acidic residues" evidence="1">
    <location>
        <begin position="1394"/>
        <end position="1413"/>
    </location>
</feature>
<feature type="compositionally biased region" description="Basic and acidic residues" evidence="1">
    <location>
        <begin position="179"/>
        <end position="193"/>
    </location>
</feature>
<feature type="compositionally biased region" description="Basic and acidic residues" evidence="1">
    <location>
        <begin position="137"/>
        <end position="146"/>
    </location>
</feature>
<feature type="compositionally biased region" description="Gly residues" evidence="1">
    <location>
        <begin position="78"/>
        <end position="92"/>
    </location>
</feature>
<feature type="region of interest" description="Disordered" evidence="1">
    <location>
        <begin position="528"/>
        <end position="586"/>
    </location>
</feature>
<dbReference type="EMBL" id="BLAH01000055">
    <property type="protein sequence ID" value="GES36272.1"/>
    <property type="molecule type" value="Genomic_DNA"/>
</dbReference>
<accession>A0ABQ0YIE8</accession>